<evidence type="ECO:0000313" key="2">
    <source>
        <dbReference type="EMBL" id="OOK79344.1"/>
    </source>
</evidence>
<protein>
    <recommendedName>
        <fullName evidence="4">DUF222 domain-containing protein</fullName>
    </recommendedName>
</protein>
<dbReference type="EMBL" id="MVBM01000002">
    <property type="protein sequence ID" value="OOK79344.1"/>
    <property type="molecule type" value="Genomic_DNA"/>
</dbReference>
<comment type="caution">
    <text evidence="2">The sequence shown here is derived from an EMBL/GenBank/DDBJ whole genome shotgun (WGS) entry which is preliminary data.</text>
</comment>
<name>A0A1V3XJF4_MYCKA</name>
<dbReference type="CDD" id="cd00085">
    <property type="entry name" value="HNHc"/>
    <property type="match status" value="1"/>
</dbReference>
<feature type="compositionally biased region" description="Polar residues" evidence="1">
    <location>
        <begin position="152"/>
        <end position="161"/>
    </location>
</feature>
<proteinExistence type="predicted"/>
<reference evidence="2 3" key="1">
    <citation type="submission" date="2017-02" db="EMBL/GenBank/DDBJ databases">
        <title>Complete genome sequences of Mycobacterium kansasii strains isolated from rhesus macaques.</title>
        <authorList>
            <person name="Panda A."/>
            <person name="Nagaraj S."/>
            <person name="Zhao X."/>
            <person name="Tettelin H."/>
            <person name="Detolla L.J."/>
        </authorList>
    </citation>
    <scope>NUCLEOTIDE SEQUENCE [LARGE SCALE GENOMIC DNA]</scope>
    <source>
        <strain evidence="2 3">11-3813</strain>
    </source>
</reference>
<dbReference type="InterPro" id="IPR003615">
    <property type="entry name" value="HNH_nuc"/>
</dbReference>
<gene>
    <name evidence="2" type="ORF">BZL30_1936</name>
</gene>
<evidence type="ECO:0000256" key="1">
    <source>
        <dbReference type="SAM" id="MobiDB-lite"/>
    </source>
</evidence>
<feature type="compositionally biased region" description="Polar residues" evidence="1">
    <location>
        <begin position="80"/>
        <end position="90"/>
    </location>
</feature>
<organism evidence="2 3">
    <name type="scientific">Mycobacterium kansasii</name>
    <dbReference type="NCBI Taxonomy" id="1768"/>
    <lineage>
        <taxon>Bacteria</taxon>
        <taxon>Bacillati</taxon>
        <taxon>Actinomycetota</taxon>
        <taxon>Actinomycetes</taxon>
        <taxon>Mycobacteriales</taxon>
        <taxon>Mycobacteriaceae</taxon>
        <taxon>Mycobacterium</taxon>
    </lineage>
</organism>
<dbReference type="Proteomes" id="UP000189229">
    <property type="component" value="Unassembled WGS sequence"/>
</dbReference>
<evidence type="ECO:0008006" key="4">
    <source>
        <dbReference type="Google" id="ProtNLM"/>
    </source>
</evidence>
<accession>A0A1V3XJF4</accession>
<evidence type="ECO:0000313" key="3">
    <source>
        <dbReference type="Proteomes" id="UP000189229"/>
    </source>
</evidence>
<dbReference type="AlphaFoldDB" id="A0A1V3XJF4"/>
<feature type="region of interest" description="Disordered" evidence="1">
    <location>
        <begin position="73"/>
        <end position="167"/>
    </location>
</feature>
<sequence>MFDKGKALALYHSKRLAAPGQRIVLYARDRGCSASGCDVTGYFCEVHHVVPYAQSPTTDVNQLTFACSGHHPPADKGWTTRKNTTATANGHPTHLDRGQPAPTCTTPENSSAQTKTRMLRNPRNRATGEAMPSGRVTYGKTVVRQGSRRSLGGSQPAQQSGAPPATR</sequence>
<feature type="compositionally biased region" description="Polar residues" evidence="1">
    <location>
        <begin position="102"/>
        <end position="116"/>
    </location>
</feature>